<dbReference type="InterPro" id="IPR007346">
    <property type="entry name" value="Endonuclease-I"/>
</dbReference>
<comment type="similarity">
    <text evidence="1">Belongs to the EndA/NucM nuclease family.</text>
</comment>
<feature type="signal peptide" evidence="5">
    <location>
        <begin position="1"/>
        <end position="19"/>
    </location>
</feature>
<protein>
    <submittedName>
        <fullName evidence="7">Endonuclease</fullName>
    </submittedName>
</protein>
<evidence type="ECO:0000256" key="4">
    <source>
        <dbReference type="ARBA" id="ARBA00022801"/>
    </source>
</evidence>
<accession>A0ABR8WM15</accession>
<dbReference type="Pfam" id="PF04231">
    <property type="entry name" value="Endonuclease_1"/>
    <property type="match status" value="1"/>
</dbReference>
<keyword evidence="7" id="KW-0255">Endonuclease</keyword>
<gene>
    <name evidence="7" type="ORF">H9628_04820</name>
</gene>
<dbReference type="RefSeq" id="WP_251832998.1">
    <property type="nucleotide sequence ID" value="NZ_JACSPS010000002.1"/>
</dbReference>
<keyword evidence="3 5" id="KW-0732">Signal</keyword>
<dbReference type="PANTHER" id="PTHR33607:SF2">
    <property type="entry name" value="ENDONUCLEASE-1"/>
    <property type="match status" value="1"/>
</dbReference>
<name>A0ABR8WM15_9FLAO</name>
<dbReference type="EMBL" id="JACSPS010000002">
    <property type="protein sequence ID" value="MBD8017786.1"/>
    <property type="molecule type" value="Genomic_DNA"/>
</dbReference>
<evidence type="ECO:0000256" key="5">
    <source>
        <dbReference type="SAM" id="SignalP"/>
    </source>
</evidence>
<dbReference type="NCBIfam" id="TIGR04183">
    <property type="entry name" value="Por_Secre_tail"/>
    <property type="match status" value="1"/>
</dbReference>
<evidence type="ECO:0000313" key="7">
    <source>
        <dbReference type="EMBL" id="MBD8017786.1"/>
    </source>
</evidence>
<dbReference type="Proteomes" id="UP000626242">
    <property type="component" value="Unassembled WGS sequence"/>
</dbReference>
<proteinExistence type="inferred from homology"/>
<feature type="chain" id="PRO_5045638005" evidence="5">
    <location>
        <begin position="20"/>
        <end position="359"/>
    </location>
</feature>
<dbReference type="SUPFAM" id="SSF54060">
    <property type="entry name" value="His-Me finger endonucleases"/>
    <property type="match status" value="1"/>
</dbReference>
<dbReference type="Pfam" id="PF18962">
    <property type="entry name" value="Por_Secre_tail"/>
    <property type="match status" value="1"/>
</dbReference>
<keyword evidence="8" id="KW-1185">Reference proteome</keyword>
<dbReference type="InterPro" id="IPR044925">
    <property type="entry name" value="His-Me_finger_sf"/>
</dbReference>
<evidence type="ECO:0000256" key="1">
    <source>
        <dbReference type="ARBA" id="ARBA00006429"/>
    </source>
</evidence>
<dbReference type="PANTHER" id="PTHR33607">
    <property type="entry name" value="ENDONUCLEASE-1"/>
    <property type="match status" value="1"/>
</dbReference>
<reference evidence="7 8" key="1">
    <citation type="submission" date="2020-08" db="EMBL/GenBank/DDBJ databases">
        <title>A Genomic Blueprint of the Chicken Gut Microbiome.</title>
        <authorList>
            <person name="Gilroy R."/>
            <person name="Ravi A."/>
            <person name="Getino M."/>
            <person name="Pursley I."/>
            <person name="Horton D.L."/>
            <person name="Alikhan N.-F."/>
            <person name="Baker D."/>
            <person name="Gharbi K."/>
            <person name="Hall N."/>
            <person name="Watson M."/>
            <person name="Adriaenssens E.M."/>
            <person name="Foster-Nyarko E."/>
            <person name="Jarju S."/>
            <person name="Secka A."/>
            <person name="Antonio M."/>
            <person name="Oren A."/>
            <person name="Chaudhuri R."/>
            <person name="La Ragione R.M."/>
            <person name="Hildebrand F."/>
            <person name="Pallen M.J."/>
        </authorList>
    </citation>
    <scope>NUCLEOTIDE SEQUENCE [LARGE SCALE GENOMIC DNA]</scope>
    <source>
        <strain evidence="7 8">Sa1CVA4</strain>
    </source>
</reference>
<feature type="domain" description="Secretion system C-terminal sorting" evidence="6">
    <location>
        <begin position="289"/>
        <end position="357"/>
    </location>
</feature>
<keyword evidence="4" id="KW-0378">Hydrolase</keyword>
<evidence type="ECO:0000256" key="2">
    <source>
        <dbReference type="ARBA" id="ARBA00022722"/>
    </source>
</evidence>
<evidence type="ECO:0000313" key="8">
    <source>
        <dbReference type="Proteomes" id="UP000626242"/>
    </source>
</evidence>
<sequence>MKKLLYFQIALFIAGFATAQIPNGYYNTATGTGYALKTQLHQIVKNGHRDNGYNALLDAYKVGDLDKYYENDNTILDIYSEKPNGPDAYNWIPGQKECGNYNGEGVCYNREHVFPQGFFNENAPMKSDYLHIFPTDGYVNGKRSNYPFGTVGNVSWTSTNGSKLGTSNFPGYNGTVFEPINEFKGDIARSLLYFITRYQDRLASFKHTDANNPQDGSSDRGFDQWYINLLLQWHQNDPVSPKEIDRNNYAYTYQGNRNPYIDHPEYVTMIWTSTLATGETEVKTGGLQVFPNPVKNGEISVKGENLNEVAQVQIFDLTGKLVQSVSQPFKNTSKISLQNLPKGVYILKAGSSSTKFIVQ</sequence>
<keyword evidence="2" id="KW-0540">Nuclease</keyword>
<evidence type="ECO:0000256" key="3">
    <source>
        <dbReference type="ARBA" id="ARBA00022729"/>
    </source>
</evidence>
<dbReference type="GO" id="GO:0004519">
    <property type="term" value="F:endonuclease activity"/>
    <property type="evidence" value="ECO:0007669"/>
    <property type="project" value="UniProtKB-KW"/>
</dbReference>
<comment type="caution">
    <text evidence="7">The sequence shown here is derived from an EMBL/GenBank/DDBJ whole genome shotgun (WGS) entry which is preliminary data.</text>
</comment>
<evidence type="ECO:0000259" key="6">
    <source>
        <dbReference type="Pfam" id="PF18962"/>
    </source>
</evidence>
<dbReference type="InterPro" id="IPR026444">
    <property type="entry name" value="Secre_tail"/>
</dbReference>
<organism evidence="7 8">
    <name type="scientific">Kaistella pullorum</name>
    <dbReference type="NCBI Taxonomy" id="2763074"/>
    <lineage>
        <taxon>Bacteria</taxon>
        <taxon>Pseudomonadati</taxon>
        <taxon>Bacteroidota</taxon>
        <taxon>Flavobacteriia</taxon>
        <taxon>Flavobacteriales</taxon>
        <taxon>Weeksellaceae</taxon>
        <taxon>Chryseobacterium group</taxon>
        <taxon>Kaistella</taxon>
    </lineage>
</organism>